<dbReference type="PANTHER" id="PTHR43085">
    <property type="entry name" value="HEXOKINASE FAMILY MEMBER"/>
    <property type="match status" value="1"/>
</dbReference>
<keyword evidence="2" id="KW-0808">Transferase</keyword>
<dbReference type="PROSITE" id="PS00583">
    <property type="entry name" value="PFKB_KINASES_1"/>
    <property type="match status" value="1"/>
</dbReference>
<evidence type="ECO:0000259" key="4">
    <source>
        <dbReference type="Pfam" id="PF00294"/>
    </source>
</evidence>
<dbReference type="InterPro" id="IPR002173">
    <property type="entry name" value="Carboh/pur_kinase_PfkB_CS"/>
</dbReference>
<dbReference type="SUPFAM" id="SSF53613">
    <property type="entry name" value="Ribokinase-like"/>
    <property type="match status" value="1"/>
</dbReference>
<dbReference type="PROSITE" id="PS00584">
    <property type="entry name" value="PFKB_KINASES_2"/>
    <property type="match status" value="1"/>
</dbReference>
<evidence type="ECO:0000256" key="3">
    <source>
        <dbReference type="ARBA" id="ARBA00022777"/>
    </source>
</evidence>
<dbReference type="Proteomes" id="UP000831390">
    <property type="component" value="Chromosome"/>
</dbReference>
<name>A0ABY4B1Q4_9BACT</name>
<dbReference type="Gene3D" id="3.40.1190.20">
    <property type="match status" value="1"/>
</dbReference>
<dbReference type="RefSeq" id="WP_243510430.1">
    <property type="nucleotide sequence ID" value="NZ_CP094534.1"/>
</dbReference>
<dbReference type="EMBL" id="CP094534">
    <property type="protein sequence ID" value="UOE32282.1"/>
    <property type="molecule type" value="Genomic_DNA"/>
</dbReference>
<proteinExistence type="inferred from homology"/>
<dbReference type="CDD" id="cd01167">
    <property type="entry name" value="bac_FRK"/>
    <property type="match status" value="1"/>
</dbReference>
<keyword evidence="6" id="KW-1185">Reference proteome</keyword>
<organism evidence="5 6">
    <name type="scientific">Hymenobacter monticola</name>
    <dbReference type="NCBI Taxonomy" id="1705399"/>
    <lineage>
        <taxon>Bacteria</taxon>
        <taxon>Pseudomonadati</taxon>
        <taxon>Bacteroidota</taxon>
        <taxon>Cytophagia</taxon>
        <taxon>Cytophagales</taxon>
        <taxon>Hymenobacteraceae</taxon>
        <taxon>Hymenobacter</taxon>
    </lineage>
</organism>
<dbReference type="PANTHER" id="PTHR43085:SF57">
    <property type="entry name" value="CARBOHYDRATE KINASE PFKB DOMAIN-CONTAINING PROTEIN"/>
    <property type="match status" value="1"/>
</dbReference>
<evidence type="ECO:0000256" key="1">
    <source>
        <dbReference type="ARBA" id="ARBA00010688"/>
    </source>
</evidence>
<reference evidence="5 6" key="1">
    <citation type="submission" date="2022-03" db="EMBL/GenBank/DDBJ databases">
        <title>Hymenobactersp. isolated from the air.</title>
        <authorList>
            <person name="Won M."/>
            <person name="Kwon S.-W."/>
        </authorList>
    </citation>
    <scope>NUCLEOTIDE SEQUENCE [LARGE SCALE GENOMIC DNA]</scope>
    <source>
        <strain evidence="5 6">KACC 22596</strain>
    </source>
</reference>
<dbReference type="InterPro" id="IPR050306">
    <property type="entry name" value="PfkB_Carbo_kinase"/>
</dbReference>
<evidence type="ECO:0000256" key="2">
    <source>
        <dbReference type="ARBA" id="ARBA00022679"/>
    </source>
</evidence>
<sequence>MPSSPAAQLPTIACFGEILWDVLPTGKQPGGAPFNVAVHLHQLGLPVRFISRVGEDEPGTELVDFVASKGVGTGLIQHDQTHRTGVVNANVDNASEVTYDIVQPVAWDYIEHDAAVEAAVATAAAFVFGSLGARQAGTRETLYRLLESAKLKVFDVNMRPPHYTREVVEHLLGRADMVKMNHHELAELLGWFGAEAEPAAAMPWLAQRFGLQAVCVTCGADGALLWTDNQLYRAPGVTVQVQDTIGSGDSFLAALLKGWLTGQPPGEALRFACATGALVATHRGATPSISEADVAQLLAAQAG</sequence>
<protein>
    <submittedName>
        <fullName evidence="5">Carbohydrate kinase</fullName>
    </submittedName>
</protein>
<evidence type="ECO:0000313" key="6">
    <source>
        <dbReference type="Proteomes" id="UP000831390"/>
    </source>
</evidence>
<gene>
    <name evidence="5" type="ORF">MTP16_14195</name>
</gene>
<dbReference type="InterPro" id="IPR011611">
    <property type="entry name" value="PfkB_dom"/>
</dbReference>
<dbReference type="Pfam" id="PF00294">
    <property type="entry name" value="PfkB"/>
    <property type="match status" value="1"/>
</dbReference>
<evidence type="ECO:0000313" key="5">
    <source>
        <dbReference type="EMBL" id="UOE32282.1"/>
    </source>
</evidence>
<dbReference type="InterPro" id="IPR029056">
    <property type="entry name" value="Ribokinase-like"/>
</dbReference>
<accession>A0ABY4B1Q4</accession>
<comment type="similarity">
    <text evidence="1">Belongs to the carbohydrate kinase PfkB family.</text>
</comment>
<keyword evidence="3 5" id="KW-0418">Kinase</keyword>
<dbReference type="GO" id="GO:0016301">
    <property type="term" value="F:kinase activity"/>
    <property type="evidence" value="ECO:0007669"/>
    <property type="project" value="UniProtKB-KW"/>
</dbReference>
<feature type="domain" description="Carbohydrate kinase PfkB" evidence="4">
    <location>
        <begin position="26"/>
        <end position="289"/>
    </location>
</feature>